<protein>
    <submittedName>
        <fullName evidence="4">Type II secretion system protein E</fullName>
    </submittedName>
</protein>
<reference evidence="4 5" key="1">
    <citation type="submission" date="2019-02" db="EMBL/GenBank/DDBJ databases">
        <title>Deep-cultivation of Planctomycetes and their phenomic and genomic characterization uncovers novel biology.</title>
        <authorList>
            <person name="Wiegand S."/>
            <person name="Jogler M."/>
            <person name="Boedeker C."/>
            <person name="Pinto D."/>
            <person name="Vollmers J."/>
            <person name="Rivas-Marin E."/>
            <person name="Kohn T."/>
            <person name="Peeters S.H."/>
            <person name="Heuer A."/>
            <person name="Rast P."/>
            <person name="Oberbeckmann S."/>
            <person name="Bunk B."/>
            <person name="Jeske O."/>
            <person name="Meyerdierks A."/>
            <person name="Storesund J.E."/>
            <person name="Kallscheuer N."/>
            <person name="Luecker S."/>
            <person name="Lage O.M."/>
            <person name="Pohl T."/>
            <person name="Merkel B.J."/>
            <person name="Hornburger P."/>
            <person name="Mueller R.-W."/>
            <person name="Bruemmer F."/>
            <person name="Labrenz M."/>
            <person name="Spormann A.M."/>
            <person name="Op Den Camp H."/>
            <person name="Overmann J."/>
            <person name="Amann R."/>
            <person name="Jetten M.S.M."/>
            <person name="Mascher T."/>
            <person name="Medema M.H."/>
            <person name="Devos D.P."/>
            <person name="Kaster A.-K."/>
            <person name="Ovreas L."/>
            <person name="Rohde M."/>
            <person name="Galperin M.Y."/>
            <person name="Jogler C."/>
        </authorList>
    </citation>
    <scope>NUCLEOTIDE SEQUENCE [LARGE SCALE GENOMIC DNA]</scope>
    <source>
        <strain evidence="4 5">Poly51</strain>
    </source>
</reference>
<dbReference type="InterPro" id="IPR027417">
    <property type="entry name" value="P-loop_NTPase"/>
</dbReference>
<feature type="domain" description="VWFA" evidence="2">
    <location>
        <begin position="306"/>
        <end position="485"/>
    </location>
</feature>
<dbReference type="PANTHER" id="PTHR45737:SF6">
    <property type="entry name" value="VON WILLEBRAND FACTOR A DOMAIN-CONTAINING PROTEIN 5A"/>
    <property type="match status" value="1"/>
</dbReference>
<dbReference type="Pfam" id="PF05157">
    <property type="entry name" value="MshEN"/>
    <property type="match status" value="1"/>
</dbReference>
<dbReference type="InterPro" id="IPR037257">
    <property type="entry name" value="T2SS_E_N_sf"/>
</dbReference>
<dbReference type="Pfam" id="PF13768">
    <property type="entry name" value="VWA_3"/>
    <property type="match status" value="1"/>
</dbReference>
<dbReference type="PROSITE" id="PS51468">
    <property type="entry name" value="VIT"/>
    <property type="match status" value="1"/>
</dbReference>
<keyword evidence="5" id="KW-1185">Reference proteome</keyword>
<evidence type="ECO:0000313" key="5">
    <source>
        <dbReference type="Proteomes" id="UP000318288"/>
    </source>
</evidence>
<dbReference type="EMBL" id="SJPW01000003">
    <property type="protein sequence ID" value="TWU56718.1"/>
    <property type="molecule type" value="Genomic_DNA"/>
</dbReference>
<sequence length="1043" mass="113832">MTTFTLPRIDQADEADTPLGFGSLKTDIGNMPLKQLGYHTRVVGMGAATTIKQTFYNPFDECIEATYIFPIEGDQAVVGCEIWVADRLVRAQLKERGQARSDYRRAIHDGYRAALLEQNRGETFSMKVGNIPPGEAIQVRIETIGNLTVAHGEWTLRLPLVVAPRYTSGFPMPGRSVGSGVAADTDQVPDASTVTPPTWLPGFPSPVDLSLSVDIDLGALSDAPDWPTRLRSSLHAVAVQTQSDDGGTARSASLRIQPGEKVDRDFILRGSLNTSQTTASLMHDESNATFAVQVSPPAKASSSPRDIVFLLDRSGSMSGWKMDAARRGISRLIDTLSPQDRFQVLAFDNRIETPLAGTPIQLQPATDANRYRAVRWLAKIEARGGTEMGWAMEQAIQPFASPSNEFDSNPRSAALVLVTDGQITGEDSVLRLLGQIPKQRCPRIYCLGVDRAVNGGVLKRLTKFTNGTYELVESEKRLDEILQRFGLEMGSPSITDLRFEAIDGDISQLTPNGQDVLYSGRPVSFYGRTTGSGSPRIAIHGTQTNGQPWSQILDPMPVTTGGNETSVLHSLWGRARLRELEDQFAASAAPDRLLQNAITRCSLETNVLSRFTAFVAVDDTERVNANRHPHSITQPVESPEGWQSSAAAPIARNRLVAFPKPATVRQPSTGSYVSKGPSTSGFALPKQFDDLIVQKGIVSLDQFSEAEALAKSTATNVGNALVRLQYATSEEVARVTAESFKMPYVNLRHTSIPLNVVELIPESVARENGVMPLSQSGNSLTVLISNPSDLETIEKLRFILNRNIQVMVASPEAIMQSINLHYGQVEGESADSMLQEFTDTAIDFTETADDDDMMDGDSDACFGLADDIVAGRLQSDDEVYGMIQPTNDWIEPPMRKRRASQPKPAPQLNDSPVIRLVNLLIAEAIQLRATHVILSPRTEAVVVHYVVDGVAVERERIPRRMLAAIISRLKILSNVDIAIQDQLQSGTMKLTVGDKSTVSQVHFAPTQEGTKVLIELGVEGQPSPDATVPDSVREWWDPVTPLQ</sequence>
<dbReference type="InterPro" id="IPR007831">
    <property type="entry name" value="T2SS_GspE_N"/>
</dbReference>
<dbReference type="InterPro" id="IPR013694">
    <property type="entry name" value="VIT"/>
</dbReference>
<comment type="caution">
    <text evidence="4">The sequence shown here is derived from an EMBL/GenBank/DDBJ whole genome shotgun (WGS) entry which is preliminary data.</text>
</comment>
<evidence type="ECO:0000313" key="4">
    <source>
        <dbReference type="EMBL" id="TWU56718.1"/>
    </source>
</evidence>
<dbReference type="SUPFAM" id="SSF160246">
    <property type="entry name" value="EspE N-terminal domain-like"/>
    <property type="match status" value="1"/>
</dbReference>
<proteinExistence type="inferred from homology"/>
<evidence type="ECO:0000259" key="3">
    <source>
        <dbReference type="PROSITE" id="PS51468"/>
    </source>
</evidence>
<dbReference type="FunFam" id="3.30.300.160:FF:000002">
    <property type="entry name" value="Type II secretion system protein E"/>
    <property type="match status" value="1"/>
</dbReference>
<accession>A0A5C6F5U4</accession>
<dbReference type="SMART" id="SM00327">
    <property type="entry name" value="VWA"/>
    <property type="match status" value="1"/>
</dbReference>
<feature type="domain" description="VIT" evidence="3">
    <location>
        <begin position="17"/>
        <end position="145"/>
    </location>
</feature>
<dbReference type="OrthoDB" id="9784383at2"/>
<organism evidence="4 5">
    <name type="scientific">Rubripirellula tenax</name>
    <dbReference type="NCBI Taxonomy" id="2528015"/>
    <lineage>
        <taxon>Bacteria</taxon>
        <taxon>Pseudomonadati</taxon>
        <taxon>Planctomycetota</taxon>
        <taxon>Planctomycetia</taxon>
        <taxon>Pirellulales</taxon>
        <taxon>Pirellulaceae</taxon>
        <taxon>Rubripirellula</taxon>
    </lineage>
</organism>
<dbReference type="Gene3D" id="3.30.300.160">
    <property type="entry name" value="Type II secretion system, protein E, N-terminal domain"/>
    <property type="match status" value="1"/>
</dbReference>
<evidence type="ECO:0000256" key="1">
    <source>
        <dbReference type="ARBA" id="ARBA00006611"/>
    </source>
</evidence>
<gene>
    <name evidence="4" type="primary">xpsE_3</name>
    <name evidence="4" type="ORF">Poly51_26350</name>
</gene>
<dbReference type="AlphaFoldDB" id="A0A5C6F5U4"/>
<dbReference type="Proteomes" id="UP000318288">
    <property type="component" value="Unassembled WGS sequence"/>
</dbReference>
<dbReference type="PANTHER" id="PTHR45737">
    <property type="entry name" value="VON WILLEBRAND FACTOR A DOMAIN-CONTAINING PROTEIN 5A"/>
    <property type="match status" value="1"/>
</dbReference>
<dbReference type="Gene3D" id="3.30.450.90">
    <property type="match status" value="1"/>
</dbReference>
<dbReference type="Gene3D" id="3.40.50.410">
    <property type="entry name" value="von Willebrand factor, type A domain"/>
    <property type="match status" value="1"/>
</dbReference>
<dbReference type="InterPro" id="IPR036465">
    <property type="entry name" value="vWFA_dom_sf"/>
</dbReference>
<dbReference type="InterPro" id="IPR002035">
    <property type="entry name" value="VWF_A"/>
</dbReference>
<evidence type="ECO:0000259" key="2">
    <source>
        <dbReference type="PROSITE" id="PS50234"/>
    </source>
</evidence>
<dbReference type="SMART" id="SM00609">
    <property type="entry name" value="VIT"/>
    <property type="match status" value="1"/>
</dbReference>
<dbReference type="RefSeq" id="WP_146457996.1">
    <property type="nucleotide sequence ID" value="NZ_SJPW01000003.1"/>
</dbReference>
<dbReference type="SUPFAM" id="SSF52540">
    <property type="entry name" value="P-loop containing nucleoside triphosphate hydrolases"/>
    <property type="match status" value="1"/>
</dbReference>
<dbReference type="Pfam" id="PF08487">
    <property type="entry name" value="VIT"/>
    <property type="match status" value="1"/>
</dbReference>
<comment type="similarity">
    <text evidence="1">Belongs to the GSP E family.</text>
</comment>
<name>A0A5C6F5U4_9BACT</name>
<dbReference type="PROSITE" id="PS50234">
    <property type="entry name" value="VWFA"/>
    <property type="match status" value="1"/>
</dbReference>
<dbReference type="SUPFAM" id="SSF53300">
    <property type="entry name" value="vWA-like"/>
    <property type="match status" value="1"/>
</dbReference>
<dbReference type="Pfam" id="PF00437">
    <property type="entry name" value="T2SSE"/>
    <property type="match status" value="1"/>
</dbReference>
<dbReference type="InterPro" id="IPR001482">
    <property type="entry name" value="T2SS/T4SS_dom"/>
</dbReference>